<sequence>MAFSKGPQAARITSTDVARAAGVSRATVSFVLNGTSTARISEETRSRVLAAADELGYVPHAAARSLRAGRSDLILLPAAVSATGRLFSDWVDDMETALGERGYTVVLHGNRSPDPVTAARAWAQLRPAAVLAMAPNSLTAEAVQVLAQAGTTAVLTIAPEPMPGVFTLLGDQSDIGRVAAEHLVSRGRRRIGVLMPTERGLSAFAEPRLAGIQRVATVHGATVTPLPMPYGGEAASALAVLCRELGLDAVFGYNDEYAALLSAALNDHGVDVPGQIAVVGADDLLLAQIVRPQLTSVRYRLPAADLIADTVDSLINRGTAEPLPSVWFEPVPRQSS</sequence>
<gene>
    <name evidence="5" type="ORF">SAMN05414137_107194</name>
</gene>
<dbReference type="Pfam" id="PF13377">
    <property type="entry name" value="Peripla_BP_3"/>
    <property type="match status" value="1"/>
</dbReference>
<accession>A0A1H7P3P2</accession>
<reference evidence="6" key="1">
    <citation type="submission" date="2016-10" db="EMBL/GenBank/DDBJ databases">
        <authorList>
            <person name="Varghese N."/>
        </authorList>
    </citation>
    <scope>NUCLEOTIDE SEQUENCE [LARGE SCALE GENOMIC DNA]</scope>
    <source>
        <strain evidence="6">DSM 45096 / BCRC 16803 / CGMCC 4.1857 / CIP 109030 / JCM 12277 / KCTC 19219 / NBRC 100920 / 33214</strain>
    </source>
</reference>
<dbReference type="SUPFAM" id="SSF47413">
    <property type="entry name" value="lambda repressor-like DNA-binding domains"/>
    <property type="match status" value="1"/>
</dbReference>
<dbReference type="OrthoDB" id="3288692at2"/>
<dbReference type="InterPro" id="IPR046335">
    <property type="entry name" value="LacI/GalR-like_sensor"/>
</dbReference>
<dbReference type="STRING" id="235985.SAMN05414137_107194"/>
<dbReference type="GO" id="GO:0003700">
    <property type="term" value="F:DNA-binding transcription factor activity"/>
    <property type="evidence" value="ECO:0007669"/>
    <property type="project" value="TreeGrafter"/>
</dbReference>
<dbReference type="SUPFAM" id="SSF53822">
    <property type="entry name" value="Periplasmic binding protein-like I"/>
    <property type="match status" value="1"/>
</dbReference>
<dbReference type="InterPro" id="IPR000843">
    <property type="entry name" value="HTH_LacI"/>
</dbReference>
<dbReference type="CDD" id="cd06267">
    <property type="entry name" value="PBP1_LacI_sugar_binding-like"/>
    <property type="match status" value="1"/>
</dbReference>
<organism evidence="5 6">
    <name type="scientific">Streptacidiphilus jiangxiensis</name>
    <dbReference type="NCBI Taxonomy" id="235985"/>
    <lineage>
        <taxon>Bacteria</taxon>
        <taxon>Bacillati</taxon>
        <taxon>Actinomycetota</taxon>
        <taxon>Actinomycetes</taxon>
        <taxon>Kitasatosporales</taxon>
        <taxon>Streptomycetaceae</taxon>
        <taxon>Streptacidiphilus</taxon>
    </lineage>
</organism>
<evidence type="ECO:0000256" key="2">
    <source>
        <dbReference type="ARBA" id="ARBA00023125"/>
    </source>
</evidence>
<dbReference type="InterPro" id="IPR028082">
    <property type="entry name" value="Peripla_BP_I"/>
</dbReference>
<name>A0A1H7P3P2_STRJI</name>
<dbReference type="RefSeq" id="WP_042442747.1">
    <property type="nucleotide sequence ID" value="NZ_BBPN01000003.1"/>
</dbReference>
<feature type="domain" description="HTH lacI-type" evidence="4">
    <location>
        <begin position="12"/>
        <end position="68"/>
    </location>
</feature>
<dbReference type="InterPro" id="IPR010982">
    <property type="entry name" value="Lambda_DNA-bd_dom_sf"/>
</dbReference>
<dbReference type="PANTHER" id="PTHR30146:SF153">
    <property type="entry name" value="LACTOSE OPERON REPRESSOR"/>
    <property type="match status" value="1"/>
</dbReference>
<dbReference type="Pfam" id="PF00356">
    <property type="entry name" value="LacI"/>
    <property type="match status" value="1"/>
</dbReference>
<proteinExistence type="predicted"/>
<dbReference type="Gene3D" id="3.40.50.2300">
    <property type="match status" value="2"/>
</dbReference>
<evidence type="ECO:0000256" key="1">
    <source>
        <dbReference type="ARBA" id="ARBA00023015"/>
    </source>
</evidence>
<dbReference type="GO" id="GO:0000976">
    <property type="term" value="F:transcription cis-regulatory region binding"/>
    <property type="evidence" value="ECO:0007669"/>
    <property type="project" value="TreeGrafter"/>
</dbReference>
<keyword evidence="2 5" id="KW-0238">DNA-binding</keyword>
<dbReference type="Gene3D" id="1.10.260.40">
    <property type="entry name" value="lambda repressor-like DNA-binding domains"/>
    <property type="match status" value="1"/>
</dbReference>
<dbReference type="EMBL" id="FOAZ01000007">
    <property type="protein sequence ID" value="SEL30064.1"/>
    <property type="molecule type" value="Genomic_DNA"/>
</dbReference>
<keyword evidence="3" id="KW-0804">Transcription</keyword>
<dbReference type="AlphaFoldDB" id="A0A1H7P3P2"/>
<evidence type="ECO:0000256" key="3">
    <source>
        <dbReference type="ARBA" id="ARBA00023163"/>
    </source>
</evidence>
<dbReference type="PANTHER" id="PTHR30146">
    <property type="entry name" value="LACI-RELATED TRANSCRIPTIONAL REPRESSOR"/>
    <property type="match status" value="1"/>
</dbReference>
<dbReference type="SMART" id="SM00354">
    <property type="entry name" value="HTH_LACI"/>
    <property type="match status" value="1"/>
</dbReference>
<dbReference type="Proteomes" id="UP000183015">
    <property type="component" value="Unassembled WGS sequence"/>
</dbReference>
<keyword evidence="1" id="KW-0805">Transcription regulation</keyword>
<dbReference type="eggNOG" id="COG1609">
    <property type="taxonomic scope" value="Bacteria"/>
</dbReference>
<evidence type="ECO:0000313" key="5">
    <source>
        <dbReference type="EMBL" id="SEL30064.1"/>
    </source>
</evidence>
<evidence type="ECO:0000259" key="4">
    <source>
        <dbReference type="PROSITE" id="PS50932"/>
    </source>
</evidence>
<protein>
    <submittedName>
        <fullName evidence="5">DNA-binding transcriptional regulator, LacI/PurR family</fullName>
    </submittedName>
</protein>
<dbReference type="PROSITE" id="PS50932">
    <property type="entry name" value="HTH_LACI_2"/>
    <property type="match status" value="1"/>
</dbReference>
<evidence type="ECO:0000313" key="6">
    <source>
        <dbReference type="Proteomes" id="UP000183015"/>
    </source>
</evidence>
<keyword evidence="6" id="KW-1185">Reference proteome</keyword>
<dbReference type="CDD" id="cd01392">
    <property type="entry name" value="HTH_LacI"/>
    <property type="match status" value="1"/>
</dbReference>